<keyword evidence="1" id="KW-0812">Transmembrane</keyword>
<dbReference type="Proteomes" id="UP000515237">
    <property type="component" value="Chromosome"/>
</dbReference>
<accession>A0A7G7G4K3</accession>
<feature type="transmembrane region" description="Helical" evidence="1">
    <location>
        <begin position="32"/>
        <end position="51"/>
    </location>
</feature>
<gene>
    <name evidence="2" type="ORF">HUW51_04835</name>
</gene>
<evidence type="ECO:0000313" key="2">
    <source>
        <dbReference type="EMBL" id="QNF32087.1"/>
    </source>
</evidence>
<dbReference type="AlphaFoldDB" id="A0A7G7G4K3"/>
<reference evidence="2 3" key="1">
    <citation type="journal article" date="2018" name="Int. J. Syst. Evol. Microbiol.">
        <title>Adhaeribacter swui sp. nov., isolated from wet mud.</title>
        <authorList>
            <person name="Kim D.U."/>
            <person name="Kim K.W."/>
            <person name="Kang M.S."/>
            <person name="Kim J.Y."/>
            <person name="Jang J.H."/>
            <person name="Kim M.K."/>
        </authorList>
    </citation>
    <scope>NUCLEOTIDE SEQUENCE [LARGE SCALE GENOMIC DNA]</scope>
    <source>
        <strain evidence="2 3">KCTC 52873</strain>
    </source>
</reference>
<dbReference type="RefSeq" id="WP_185272868.1">
    <property type="nucleotide sequence ID" value="NZ_CP055156.1"/>
</dbReference>
<dbReference type="PROSITE" id="PS51257">
    <property type="entry name" value="PROKAR_LIPOPROTEIN"/>
    <property type="match status" value="1"/>
</dbReference>
<proteinExistence type="predicted"/>
<protein>
    <recommendedName>
        <fullName evidence="4">Phosphatidate cytidylyltransferase</fullName>
    </recommendedName>
</protein>
<keyword evidence="1" id="KW-0472">Membrane</keyword>
<sequence>MKSFRYYFSILLVFLALTVTSCEVIGDIFKAGMWTAFIGIILIVFFVLWLVRKMRGPRM</sequence>
<keyword evidence="3" id="KW-1185">Reference proteome</keyword>
<dbReference type="EMBL" id="CP055156">
    <property type="protein sequence ID" value="QNF32087.1"/>
    <property type="molecule type" value="Genomic_DNA"/>
</dbReference>
<keyword evidence="1" id="KW-1133">Transmembrane helix</keyword>
<organism evidence="2 3">
    <name type="scientific">Adhaeribacter swui</name>
    <dbReference type="NCBI Taxonomy" id="2086471"/>
    <lineage>
        <taxon>Bacteria</taxon>
        <taxon>Pseudomonadati</taxon>
        <taxon>Bacteroidota</taxon>
        <taxon>Cytophagia</taxon>
        <taxon>Cytophagales</taxon>
        <taxon>Hymenobacteraceae</taxon>
        <taxon>Adhaeribacter</taxon>
    </lineage>
</organism>
<name>A0A7G7G4K3_9BACT</name>
<evidence type="ECO:0000256" key="1">
    <source>
        <dbReference type="SAM" id="Phobius"/>
    </source>
</evidence>
<evidence type="ECO:0000313" key="3">
    <source>
        <dbReference type="Proteomes" id="UP000515237"/>
    </source>
</evidence>
<dbReference type="KEGG" id="aswu:HUW51_04835"/>
<evidence type="ECO:0008006" key="4">
    <source>
        <dbReference type="Google" id="ProtNLM"/>
    </source>
</evidence>